<feature type="compositionally biased region" description="Basic and acidic residues" evidence="2">
    <location>
        <begin position="240"/>
        <end position="267"/>
    </location>
</feature>
<evidence type="ECO:0008006" key="6">
    <source>
        <dbReference type="Google" id="ProtNLM"/>
    </source>
</evidence>
<dbReference type="RefSeq" id="WP_154434020.1">
    <property type="nucleotide sequence ID" value="NZ_VUNC01000002.1"/>
</dbReference>
<dbReference type="GO" id="GO:0030313">
    <property type="term" value="C:cell envelope"/>
    <property type="evidence" value="ECO:0007669"/>
    <property type="project" value="UniProtKB-SubCell"/>
</dbReference>
<feature type="chain" id="PRO_5026879821" description="Repeat protein" evidence="3">
    <location>
        <begin position="43"/>
        <end position="902"/>
    </location>
</feature>
<feature type="compositionally biased region" description="Basic and acidic residues" evidence="2">
    <location>
        <begin position="216"/>
        <end position="228"/>
    </location>
</feature>
<reference evidence="4 5" key="1">
    <citation type="submission" date="2019-08" db="EMBL/GenBank/DDBJ databases">
        <title>In-depth cultivation of the pig gut microbiome towards novel bacterial diversity and tailored functional studies.</title>
        <authorList>
            <person name="Wylensek D."/>
            <person name="Hitch T.C.A."/>
            <person name="Clavel T."/>
        </authorList>
    </citation>
    <scope>NUCLEOTIDE SEQUENCE [LARGE SCALE GENOMIC DNA]</scope>
    <source>
        <strain evidence="4 5">CA-Schmier-601-WT-1</strain>
    </source>
</reference>
<keyword evidence="5" id="KW-1185">Reference proteome</keyword>
<evidence type="ECO:0000256" key="3">
    <source>
        <dbReference type="SAM" id="SignalP"/>
    </source>
</evidence>
<dbReference type="InterPro" id="IPR042229">
    <property type="entry name" value="Listeria/Bacterioides_rpt_sf"/>
</dbReference>
<feature type="compositionally biased region" description="Acidic residues" evidence="2">
    <location>
        <begin position="156"/>
        <end position="170"/>
    </location>
</feature>
<organism evidence="4 5">
    <name type="scientific">Olsenella porci</name>
    <dbReference type="NCBI Taxonomy" id="2652279"/>
    <lineage>
        <taxon>Bacteria</taxon>
        <taxon>Bacillati</taxon>
        <taxon>Actinomycetota</taxon>
        <taxon>Coriobacteriia</taxon>
        <taxon>Coriobacteriales</taxon>
        <taxon>Atopobiaceae</taxon>
        <taxon>Olsenella</taxon>
    </lineage>
</organism>
<evidence type="ECO:0000256" key="2">
    <source>
        <dbReference type="SAM" id="MobiDB-lite"/>
    </source>
</evidence>
<evidence type="ECO:0000256" key="1">
    <source>
        <dbReference type="ARBA" id="ARBA00004196"/>
    </source>
</evidence>
<comment type="subcellular location">
    <subcellularLocation>
        <location evidence="1">Cell envelope</location>
    </subcellularLocation>
</comment>
<dbReference type="AlphaFoldDB" id="A0A6N7X9G2"/>
<dbReference type="InterPro" id="IPR013378">
    <property type="entry name" value="InlB-like_B-rpt"/>
</dbReference>
<feature type="region of interest" description="Disordered" evidence="2">
    <location>
        <begin position="156"/>
        <end position="278"/>
    </location>
</feature>
<dbReference type="Proteomes" id="UP000469325">
    <property type="component" value="Unassembled WGS sequence"/>
</dbReference>
<sequence>MNPRRRRRRRWWGRARLAEPARVAAACAVSATIAAGCAPAAAACAGVGATQEGDAGQVRLLYVDSQGQTLATQDSREGTSAPLAGTSAASERGLALQGWTAREAGGVVIPADATLDGTLARWDRDANGTVSEGEGLELLGLSPNGTVTLEAWGVPEEETEADEATDEDEAPSASQDAEVEPETEDEAEKPAEPTEGAGGDEPGRTSPPTEQPGPKPEQKAEETREKAKAKGNGATTQQEPPKEREQAKVKERGRSESEKTEGTRDENQSDETDGHSGIVASAIRAVGDTVGRVAEEFRHPTISYDLFYSDAKGHSGWTGFKNPVTNNNQGGPEFSALTKDVKEKVGDVFDCANAGLNAIRIKLTGGSESDGKIEYKLQYRDGSTSEWKSNGEVSGSKGDKRGWATGVILRLTGPITDHYRLLYNVHGLNQRDKDGNDTQGKAVNGGPATHNGAAVDGLRLRLFVNEHDVTFKSGLTGRLIEKQKVQYHSDARPPKPPEEKGHTFERWVGDYQPILRDTEVVARYREHSYTIRFEGNGADSGSMAPMTLRYTESRRLPANEFRKKGYKFLGWQRKGSGIRLSDQKQVQGLCEGDGEVITLQAIWAVGFHTLTVDPNGGSWMGSTEPSAIKLGDAETYKLEQPMWAGHTFTKWKCNQRDAMFDGTTITMGTKDVRLTAEWDTNTYQVKFDPNASDVRGKVDDLEATYGEDLQLPKDGFTRQTHVLAGWNTKADGTGTRYDLGDTVKNLTEKNGETVTLYAQWEPRQIDVVVPVSIGYVASSDGTLSGPENDMVAIENRSEMPIHVSRIETVAEEGLSLTAGEPDLGQIELSMTPGTGTPVSLATYSEGGCSPERPADWTLGASSDLFLNDLRGKMGDLSSYVREAPVGTVKWTFAVGSGSEGSS</sequence>
<evidence type="ECO:0000313" key="5">
    <source>
        <dbReference type="Proteomes" id="UP000469325"/>
    </source>
</evidence>
<comment type="caution">
    <text evidence="4">The sequence shown here is derived from an EMBL/GenBank/DDBJ whole genome shotgun (WGS) entry which is preliminary data.</text>
</comment>
<gene>
    <name evidence="4" type="ORF">FYJ68_03515</name>
</gene>
<dbReference type="Gene3D" id="2.60.40.4270">
    <property type="entry name" value="Listeria-Bacteroides repeat domain"/>
    <property type="match status" value="2"/>
</dbReference>
<proteinExistence type="predicted"/>
<feature type="signal peptide" evidence="3">
    <location>
        <begin position="1"/>
        <end position="42"/>
    </location>
</feature>
<protein>
    <recommendedName>
        <fullName evidence="6">Repeat protein</fullName>
    </recommendedName>
</protein>
<keyword evidence="3" id="KW-0732">Signal</keyword>
<feature type="compositionally biased region" description="Acidic residues" evidence="2">
    <location>
        <begin position="177"/>
        <end position="187"/>
    </location>
</feature>
<dbReference type="EMBL" id="VUNC01000002">
    <property type="protein sequence ID" value="MST72180.1"/>
    <property type="molecule type" value="Genomic_DNA"/>
</dbReference>
<accession>A0A6N7X9G2</accession>
<dbReference type="Pfam" id="PF09479">
    <property type="entry name" value="Flg_new"/>
    <property type="match status" value="3"/>
</dbReference>
<name>A0A6N7X9G2_9ACTN</name>
<evidence type="ECO:0000313" key="4">
    <source>
        <dbReference type="EMBL" id="MST72180.1"/>
    </source>
</evidence>